<protein>
    <submittedName>
        <fullName evidence="3">Chitobiase/beta-hexosaminidase C-terminal domain-containing protein</fullName>
    </submittedName>
</protein>
<proteinExistence type="predicted"/>
<dbReference type="Gene3D" id="3.20.20.510">
    <property type="entry name" value="Uncharacterised protein PF12979, DUF3863"/>
    <property type="match status" value="1"/>
</dbReference>
<dbReference type="Gene3D" id="2.60.120.260">
    <property type="entry name" value="Galactose-binding domain-like"/>
    <property type="match status" value="1"/>
</dbReference>
<dbReference type="EMBL" id="JAQIFT010000004">
    <property type="protein sequence ID" value="MDA3729965.1"/>
    <property type="molecule type" value="Genomic_DNA"/>
</dbReference>
<keyword evidence="1" id="KW-0378">Hydrolase</keyword>
<evidence type="ECO:0000259" key="2">
    <source>
        <dbReference type="PROSITE" id="PS50022"/>
    </source>
</evidence>
<accession>A0AA42IYG9</accession>
<dbReference type="Pfam" id="PF00754">
    <property type="entry name" value="F5_F8_type_C"/>
    <property type="match status" value="1"/>
</dbReference>
<dbReference type="RefSeq" id="WP_271010729.1">
    <property type="nucleotide sequence ID" value="NZ_JAQIFT010000004.1"/>
</dbReference>
<feature type="domain" description="F5/8 type C" evidence="2">
    <location>
        <begin position="638"/>
        <end position="786"/>
    </location>
</feature>
<dbReference type="AlphaFoldDB" id="A0AA42IYG9"/>
<dbReference type="PROSITE" id="PS50022">
    <property type="entry name" value="FA58C_3"/>
    <property type="match status" value="1"/>
</dbReference>
<evidence type="ECO:0000256" key="1">
    <source>
        <dbReference type="ARBA" id="ARBA00023295"/>
    </source>
</evidence>
<dbReference type="InterPro" id="IPR059177">
    <property type="entry name" value="GH29D-like_dom"/>
</dbReference>
<dbReference type="InterPro" id="IPR000421">
    <property type="entry name" value="FA58C"/>
</dbReference>
<organism evidence="3 4">
    <name type="scientific">Holtiella tumoricola</name>
    <dbReference type="NCBI Taxonomy" id="3018743"/>
    <lineage>
        <taxon>Bacteria</taxon>
        <taxon>Bacillati</taxon>
        <taxon>Bacillota</taxon>
        <taxon>Clostridia</taxon>
        <taxon>Lachnospirales</taxon>
        <taxon>Cellulosilyticaceae</taxon>
        <taxon>Holtiella</taxon>
    </lineage>
</organism>
<comment type="caution">
    <text evidence="3">The sequence shown here is derived from an EMBL/GenBank/DDBJ whole genome shotgun (WGS) entry which is preliminary data.</text>
</comment>
<dbReference type="Proteomes" id="UP001169242">
    <property type="component" value="Unassembled WGS sequence"/>
</dbReference>
<dbReference type="GO" id="GO:0016798">
    <property type="term" value="F:hydrolase activity, acting on glycosyl bonds"/>
    <property type="evidence" value="ECO:0007669"/>
    <property type="project" value="UniProtKB-KW"/>
</dbReference>
<evidence type="ECO:0000313" key="4">
    <source>
        <dbReference type="Proteomes" id="UP001169242"/>
    </source>
</evidence>
<evidence type="ECO:0000313" key="3">
    <source>
        <dbReference type="EMBL" id="MDA3729965.1"/>
    </source>
</evidence>
<reference evidence="3" key="1">
    <citation type="journal article" date="2023" name="Int. J. Syst. Evol. Microbiol.">
        <title>&lt;i&gt;Holtiella tumoricola&lt;/i&gt; gen. nov. sp. nov., isolated from a human clinical sample.</title>
        <authorList>
            <person name="Allen-Vercoe E."/>
            <person name="Daigneault M.C."/>
            <person name="Vancuren S.J."/>
            <person name="Cochrane K."/>
            <person name="O'Neal L.L."/>
            <person name="Sankaranarayanan K."/>
            <person name="Lawson P.A."/>
        </authorList>
    </citation>
    <scope>NUCLEOTIDE SEQUENCE</scope>
    <source>
        <strain evidence="3">CC70A</strain>
    </source>
</reference>
<gene>
    <name evidence="3" type="ORF">PBV87_00360</name>
</gene>
<keyword evidence="4" id="KW-1185">Reference proteome</keyword>
<dbReference type="Pfam" id="PF13290">
    <property type="entry name" value="CHB_HEX_C_1"/>
    <property type="match status" value="1"/>
</dbReference>
<name>A0AA42IYG9_9FIRM</name>
<sequence>MKKQALVNIYHFVRKSTYNDGIFTQEDFDTLKNEMDILKQHQLPATYALKHDAVMDERYTELIKSMIDEKDEVGAWWEITQEMADKAGVTWKGCDVIDLHVKAGYSLAYTPEERKKLIDVYMKDFKEVYGYYPKTIGSWVMDIVSFEYAKEKYGVIGGALCRDQKGIDGFTLWGGYVNGAYYPSKVNENIPAQSHEMQVNMPIFKLLGPDPIYNFEAEVRPGAGGIYTLEPAWTCGQSETWVKWLFNCITEEEQLGYGYTQAGQENSFIWGNVGDGFEMQMRHIADLRKENKVRVESLRDSSIWFKKKYQLTPPVTYTATTDWNETFDLKTCWYSSRFYRSSLMLDQGVLSIRDLYLFDEKYESRYLNDYIDNNESIFDALPILNACYWSTKEKRASIDFINLKTGAVLKGETVQFEAKKDEKTWIATWNMEDQAKMIITHTQAAMKFEVESKDIEIEWGIRINTLPVLEEIVDNKLICRHEGFTYGMKVENGKCIKEDDSVMIIPTDSNCTFIMNDHVELQQLEIFNEEYLTHAVAFDAEVEKAVEVDEEKISKIKLIKPIMSHRAKVKQYDEVVYCTMTNINDGGVIRYTVDGTDPTEESSIYKEAVEVREDCVIKARAFKEGRIASDVIEAKYFNTLPRVAITSPTKFDERKVFNRNGANDLIDGEKGSLNYVDNCWLITTDVLDVVVDLGIEREISSINIGLMQSKRSGPYYPDYVTFYISQDGEMFEEVGTNHVHAESGDPDIEIKDIVMELQAKARYVRVKAKPHKFYFIFADEIIVQGR</sequence>
<keyword evidence="1" id="KW-0326">Glycosidase</keyword>